<name>D7T578_VITVI</name>
<dbReference type="InParanoid" id="D7T578"/>
<dbReference type="PaxDb" id="29760-VIT_16s0115g00420.t01"/>
<organism evidence="4 5">
    <name type="scientific">Vitis vinifera</name>
    <name type="common">Grape</name>
    <dbReference type="NCBI Taxonomy" id="29760"/>
    <lineage>
        <taxon>Eukaryota</taxon>
        <taxon>Viridiplantae</taxon>
        <taxon>Streptophyta</taxon>
        <taxon>Embryophyta</taxon>
        <taxon>Tracheophyta</taxon>
        <taxon>Spermatophyta</taxon>
        <taxon>Magnoliopsida</taxon>
        <taxon>eudicotyledons</taxon>
        <taxon>Gunneridae</taxon>
        <taxon>Pentapetalae</taxon>
        <taxon>rosids</taxon>
        <taxon>Vitales</taxon>
        <taxon>Vitaceae</taxon>
        <taxon>Viteae</taxon>
        <taxon>Vitis</taxon>
    </lineage>
</organism>
<dbReference type="PANTHER" id="PTHR43780:SF2">
    <property type="entry name" value="1-AMINOCYCLOPROPANE-1-CARBOXYLATE DEAMINASE-RELATED"/>
    <property type="match status" value="1"/>
</dbReference>
<evidence type="ECO:0000256" key="2">
    <source>
        <dbReference type="ARBA" id="ARBA00008639"/>
    </source>
</evidence>
<gene>
    <name evidence="4" type="ordered locus">VIT_16s0115g00420</name>
</gene>
<proteinExistence type="inferred from homology"/>
<protein>
    <submittedName>
        <fullName evidence="4">Uncharacterized protein</fullName>
    </submittedName>
</protein>
<comment type="similarity">
    <text evidence="2">Belongs to the ACC deaminase/D-cysteine desulfhydrase family.</text>
</comment>
<evidence type="ECO:0000313" key="5">
    <source>
        <dbReference type="Proteomes" id="UP000009183"/>
    </source>
</evidence>
<dbReference type="STRING" id="29760.D7T578"/>
<accession>D7T578</accession>
<dbReference type="GO" id="GO:0016829">
    <property type="term" value="F:lyase activity"/>
    <property type="evidence" value="ECO:0007669"/>
    <property type="project" value="UniProtKB-ARBA"/>
</dbReference>
<dbReference type="InterPro" id="IPR036052">
    <property type="entry name" value="TrpB-like_PALP_sf"/>
</dbReference>
<comment type="cofactor">
    <cofactor evidence="1">
        <name>pyridoxal 5'-phosphate</name>
        <dbReference type="ChEBI" id="CHEBI:597326"/>
    </cofactor>
</comment>
<dbReference type="AlphaFoldDB" id="D7T578"/>
<keyword evidence="5" id="KW-1185">Reference proteome</keyword>
<dbReference type="PANTHER" id="PTHR43780">
    <property type="entry name" value="1-AMINOCYCLOPROPANE-1-CARBOXYLATE DEAMINASE-RELATED"/>
    <property type="match status" value="1"/>
</dbReference>
<dbReference type="Proteomes" id="UP000009183">
    <property type="component" value="Chromosome 16"/>
</dbReference>
<evidence type="ECO:0000313" key="4">
    <source>
        <dbReference type="EMBL" id="CBI25660.3"/>
    </source>
</evidence>
<dbReference type="SUPFAM" id="SSF53686">
    <property type="entry name" value="Tryptophan synthase beta subunit-like PLP-dependent enzymes"/>
    <property type="match status" value="1"/>
</dbReference>
<dbReference type="EMBL" id="FN595518">
    <property type="protein sequence ID" value="CBI25660.3"/>
    <property type="molecule type" value="Genomic_DNA"/>
</dbReference>
<sequence>MDLRSMFPKSVLQSFAHVPTPIHKWNLHNLPKNTQLWIKRDDLSEMQMSDNEVRKLEFLWQHLWKEIQTYLGKLQSATLIYKIYVACWMGEEVLSPAAAASVLRFMGCSCSGDVRMAPT</sequence>
<reference evidence="5" key="1">
    <citation type="journal article" date="2007" name="Nature">
        <title>The grapevine genome sequence suggests ancestral hexaploidization in major angiosperm phyla.</title>
        <authorList>
            <consortium name="The French-Italian Public Consortium for Grapevine Genome Characterization."/>
            <person name="Jaillon O."/>
            <person name="Aury J.-M."/>
            <person name="Noel B."/>
            <person name="Policriti A."/>
            <person name="Clepet C."/>
            <person name="Casagrande A."/>
            <person name="Choisne N."/>
            <person name="Aubourg S."/>
            <person name="Vitulo N."/>
            <person name="Jubin C."/>
            <person name="Vezzi A."/>
            <person name="Legeai F."/>
            <person name="Hugueney P."/>
            <person name="Dasilva C."/>
            <person name="Horner D."/>
            <person name="Mica E."/>
            <person name="Jublot D."/>
            <person name="Poulain J."/>
            <person name="Bruyere C."/>
            <person name="Billault A."/>
            <person name="Segurens B."/>
            <person name="Gouyvenoux M."/>
            <person name="Ugarte E."/>
            <person name="Cattonaro F."/>
            <person name="Anthouard V."/>
            <person name="Vico V."/>
            <person name="Del Fabbro C."/>
            <person name="Alaux M."/>
            <person name="Di Gaspero G."/>
            <person name="Dumas V."/>
            <person name="Felice N."/>
            <person name="Paillard S."/>
            <person name="Juman I."/>
            <person name="Moroldo M."/>
            <person name="Scalabrin S."/>
            <person name="Canaguier A."/>
            <person name="Le Clainche I."/>
            <person name="Malacrida G."/>
            <person name="Durand E."/>
            <person name="Pesole G."/>
            <person name="Laucou V."/>
            <person name="Chatelet P."/>
            <person name="Merdinoglu D."/>
            <person name="Delledonne M."/>
            <person name="Pezzotti M."/>
            <person name="Lecharny A."/>
            <person name="Scarpelli C."/>
            <person name="Artiguenave F."/>
            <person name="Pe M.E."/>
            <person name="Valle G."/>
            <person name="Morgante M."/>
            <person name="Caboche M."/>
            <person name="Adam-Blondon A.-F."/>
            <person name="Weissenbach J."/>
            <person name="Quetier F."/>
            <person name="Wincker P."/>
        </authorList>
    </citation>
    <scope>NUCLEOTIDE SEQUENCE [LARGE SCALE GENOMIC DNA]</scope>
    <source>
        <strain evidence="5">cv. Pinot noir / PN40024</strain>
    </source>
</reference>
<evidence type="ECO:0000256" key="1">
    <source>
        <dbReference type="ARBA" id="ARBA00001933"/>
    </source>
</evidence>
<dbReference type="InterPro" id="IPR027278">
    <property type="entry name" value="ACCD_DCysDesulf"/>
</dbReference>
<keyword evidence="3" id="KW-0663">Pyridoxal phosphate</keyword>
<evidence type="ECO:0000256" key="3">
    <source>
        <dbReference type="ARBA" id="ARBA00022898"/>
    </source>
</evidence>
<dbReference type="HOGENOM" id="CLU_2065766_0_0_1"/>